<reference evidence="2" key="1">
    <citation type="submission" date="2018-05" db="EMBL/GenBank/DDBJ databases">
        <authorList>
            <person name="Lanie J.A."/>
            <person name="Ng W.-L."/>
            <person name="Kazmierczak K.M."/>
            <person name="Andrzejewski T.M."/>
            <person name="Davidsen T.M."/>
            <person name="Wayne K.J."/>
            <person name="Tettelin H."/>
            <person name="Glass J.I."/>
            <person name="Rusch D."/>
            <person name="Podicherti R."/>
            <person name="Tsui H.-C.T."/>
            <person name="Winkler M.E."/>
        </authorList>
    </citation>
    <scope>NUCLEOTIDE SEQUENCE</scope>
</reference>
<dbReference type="Pfam" id="PF13443">
    <property type="entry name" value="HTH_26"/>
    <property type="match status" value="1"/>
</dbReference>
<dbReference type="SUPFAM" id="SSF47413">
    <property type="entry name" value="lambda repressor-like DNA-binding domains"/>
    <property type="match status" value="1"/>
</dbReference>
<proteinExistence type="predicted"/>
<gene>
    <name evidence="2" type="ORF">METZ01_LOCUS437493</name>
</gene>
<dbReference type="GO" id="GO:0003677">
    <property type="term" value="F:DNA binding"/>
    <property type="evidence" value="ECO:0007669"/>
    <property type="project" value="InterPro"/>
</dbReference>
<dbReference type="AlphaFoldDB" id="A0A382YNT4"/>
<feature type="domain" description="HTH cro/C1-type" evidence="1">
    <location>
        <begin position="6"/>
        <end position="56"/>
    </location>
</feature>
<organism evidence="2">
    <name type="scientific">marine metagenome</name>
    <dbReference type="NCBI Taxonomy" id="408172"/>
    <lineage>
        <taxon>unclassified sequences</taxon>
        <taxon>metagenomes</taxon>
        <taxon>ecological metagenomes</taxon>
    </lineage>
</organism>
<dbReference type="InterPro" id="IPR001387">
    <property type="entry name" value="Cro/C1-type_HTH"/>
</dbReference>
<accession>A0A382YNT4</accession>
<name>A0A382YNT4_9ZZZZ</name>
<dbReference type="Gene3D" id="1.10.260.40">
    <property type="entry name" value="lambda repressor-like DNA-binding domains"/>
    <property type="match status" value="1"/>
</dbReference>
<dbReference type="PANTHER" id="PTHR37301">
    <property type="entry name" value="DNA-BINDING PROTEIN-RELATED"/>
    <property type="match status" value="1"/>
</dbReference>
<feature type="non-terminal residue" evidence="2">
    <location>
        <position position="56"/>
    </location>
</feature>
<evidence type="ECO:0000259" key="1">
    <source>
        <dbReference type="Pfam" id="PF13443"/>
    </source>
</evidence>
<evidence type="ECO:0000313" key="2">
    <source>
        <dbReference type="EMBL" id="SVD84639.1"/>
    </source>
</evidence>
<dbReference type="PANTHER" id="PTHR37301:SF1">
    <property type="entry name" value="DNA-BINDING PROTEIN"/>
    <property type="match status" value="1"/>
</dbReference>
<dbReference type="EMBL" id="UINC01177159">
    <property type="protein sequence ID" value="SVD84639.1"/>
    <property type="molecule type" value="Genomic_DNA"/>
</dbReference>
<sequence>MKIKINLDLMMVKRKMPLKDLAEKVGITMANLSILKNGKAKGIRFGTLQAICRELD</sequence>
<protein>
    <recommendedName>
        <fullName evidence="1">HTH cro/C1-type domain-containing protein</fullName>
    </recommendedName>
</protein>
<dbReference type="InterPro" id="IPR010982">
    <property type="entry name" value="Lambda_DNA-bd_dom_sf"/>
</dbReference>